<proteinExistence type="predicted"/>
<dbReference type="NCBIfam" id="TIGR03668">
    <property type="entry name" value="Rv0121_F420"/>
    <property type="match status" value="1"/>
</dbReference>
<name>A0A9W6KLN6_9ACTN</name>
<keyword evidence="4" id="KW-1185">Reference proteome</keyword>
<dbReference type="GO" id="GO:0016627">
    <property type="term" value="F:oxidoreductase activity, acting on the CH-CH group of donors"/>
    <property type="evidence" value="ECO:0007669"/>
    <property type="project" value="TreeGrafter"/>
</dbReference>
<dbReference type="RefSeq" id="WP_261964849.1">
    <property type="nucleotide sequence ID" value="NZ_BAAAXA010000001.1"/>
</dbReference>
<keyword evidence="1" id="KW-0560">Oxidoreductase</keyword>
<reference evidence="3" key="2">
    <citation type="submission" date="2023-01" db="EMBL/GenBank/DDBJ databases">
        <authorList>
            <person name="Sun Q."/>
            <person name="Evtushenko L."/>
        </authorList>
    </citation>
    <scope>NUCLEOTIDE SEQUENCE</scope>
    <source>
        <strain evidence="3">VKM Ac-1321</strain>
    </source>
</reference>
<evidence type="ECO:0000259" key="2">
    <source>
        <dbReference type="Pfam" id="PF01243"/>
    </source>
</evidence>
<reference evidence="3" key="1">
    <citation type="journal article" date="2014" name="Int. J. Syst. Evol. Microbiol.">
        <title>Complete genome sequence of Corynebacterium casei LMG S-19264T (=DSM 44701T), isolated from a smear-ripened cheese.</title>
        <authorList>
            <consortium name="US DOE Joint Genome Institute (JGI-PGF)"/>
            <person name="Walter F."/>
            <person name="Albersmeier A."/>
            <person name="Kalinowski J."/>
            <person name="Ruckert C."/>
        </authorList>
    </citation>
    <scope>NUCLEOTIDE SEQUENCE</scope>
    <source>
        <strain evidence="3">VKM Ac-1321</strain>
    </source>
</reference>
<dbReference type="Gene3D" id="2.30.110.10">
    <property type="entry name" value="Electron Transport, Fmn-binding Protein, Chain A"/>
    <property type="match status" value="1"/>
</dbReference>
<gene>
    <name evidence="3" type="ORF">GCM10017581_049080</name>
</gene>
<dbReference type="GO" id="GO:0070967">
    <property type="term" value="F:coenzyme F420 binding"/>
    <property type="evidence" value="ECO:0007669"/>
    <property type="project" value="TreeGrafter"/>
</dbReference>
<dbReference type="AlphaFoldDB" id="A0A9W6KLN6"/>
<dbReference type="InterPro" id="IPR012349">
    <property type="entry name" value="Split_barrel_FMN-bd"/>
</dbReference>
<dbReference type="PANTHER" id="PTHR35176:SF2">
    <property type="entry name" value="F420H(2)-DEPENDENT REDUCTASE RV1155"/>
    <property type="match status" value="1"/>
</dbReference>
<dbReference type="SUPFAM" id="SSF50475">
    <property type="entry name" value="FMN-binding split barrel"/>
    <property type="match status" value="1"/>
</dbReference>
<evidence type="ECO:0000313" key="3">
    <source>
        <dbReference type="EMBL" id="GLL03165.1"/>
    </source>
</evidence>
<dbReference type="InterPro" id="IPR011576">
    <property type="entry name" value="Pyridox_Oxase_N"/>
</dbReference>
<dbReference type="Proteomes" id="UP001143480">
    <property type="component" value="Unassembled WGS sequence"/>
</dbReference>
<organism evidence="3 4">
    <name type="scientific">Dactylosporangium matsuzakiense</name>
    <dbReference type="NCBI Taxonomy" id="53360"/>
    <lineage>
        <taxon>Bacteria</taxon>
        <taxon>Bacillati</taxon>
        <taxon>Actinomycetota</taxon>
        <taxon>Actinomycetes</taxon>
        <taxon>Micromonosporales</taxon>
        <taxon>Micromonosporaceae</taxon>
        <taxon>Dactylosporangium</taxon>
    </lineage>
</organism>
<protein>
    <submittedName>
        <fullName evidence="3">PPOX class F420-dependent oxidoreductase</fullName>
    </submittedName>
</protein>
<dbReference type="GO" id="GO:0005829">
    <property type="term" value="C:cytosol"/>
    <property type="evidence" value="ECO:0007669"/>
    <property type="project" value="TreeGrafter"/>
</dbReference>
<dbReference type="InterPro" id="IPR019967">
    <property type="entry name" value="F420-dep_enz_PPOX_Rv0121"/>
</dbReference>
<evidence type="ECO:0000256" key="1">
    <source>
        <dbReference type="ARBA" id="ARBA00023002"/>
    </source>
</evidence>
<evidence type="ECO:0000313" key="4">
    <source>
        <dbReference type="Proteomes" id="UP001143480"/>
    </source>
</evidence>
<dbReference type="PANTHER" id="PTHR35176">
    <property type="entry name" value="HEME OXYGENASE HI_0854-RELATED"/>
    <property type="match status" value="1"/>
</dbReference>
<sequence length="134" mass="14968">MTPDECRQHFEAARVARLATVAPDGSPHVVPIVFALEGDTVYHGVDAKPKRHTALQRLANLTAEPRAAVLADHYEEDWSALWWVRADGIAREVDPAGEEGRRALRRLVARHPQYAIRGRLIAIDVSRWTGWSAS</sequence>
<comment type="caution">
    <text evidence="3">The sequence shown here is derived from an EMBL/GenBank/DDBJ whole genome shotgun (WGS) entry which is preliminary data.</text>
</comment>
<dbReference type="EMBL" id="BSFP01000030">
    <property type="protein sequence ID" value="GLL03165.1"/>
    <property type="molecule type" value="Genomic_DNA"/>
</dbReference>
<dbReference type="InterPro" id="IPR052019">
    <property type="entry name" value="F420H2_bilvrd_red/Heme_oxyg"/>
</dbReference>
<feature type="domain" description="Pyridoxamine 5'-phosphate oxidase N-terminal" evidence="2">
    <location>
        <begin position="3"/>
        <end position="131"/>
    </location>
</feature>
<accession>A0A9W6KLN6</accession>
<dbReference type="Pfam" id="PF01243">
    <property type="entry name" value="PNPOx_N"/>
    <property type="match status" value="1"/>
</dbReference>